<dbReference type="PANTHER" id="PTHR39431:SF1">
    <property type="entry name" value="FRPA_C-RELATED PROTEIN"/>
    <property type="match status" value="1"/>
</dbReference>
<keyword evidence="3" id="KW-0677">Repeat</keyword>
<evidence type="ECO:0000256" key="3">
    <source>
        <dbReference type="ARBA" id="ARBA00022737"/>
    </source>
</evidence>
<dbReference type="Pfam" id="PF19116">
    <property type="entry name" value="DUF5801"/>
    <property type="match status" value="2"/>
</dbReference>
<evidence type="ECO:0000256" key="4">
    <source>
        <dbReference type="ARBA" id="ARBA00023026"/>
    </source>
</evidence>
<feature type="domain" description="DUF5801" evidence="7">
    <location>
        <begin position="36"/>
        <end position="162"/>
    </location>
</feature>
<evidence type="ECO:0000256" key="2">
    <source>
        <dbReference type="ARBA" id="ARBA00022656"/>
    </source>
</evidence>
<accession>A0A939EDC8</accession>
<dbReference type="PRINTS" id="PR01488">
    <property type="entry name" value="RTXTOXINA"/>
</dbReference>
<evidence type="ECO:0000256" key="6">
    <source>
        <dbReference type="SAM" id="MobiDB-lite"/>
    </source>
</evidence>
<evidence type="ECO:0000259" key="7">
    <source>
        <dbReference type="Pfam" id="PF19116"/>
    </source>
</evidence>
<gene>
    <name evidence="8" type="ORF">JF539_12160</name>
</gene>
<dbReference type="Pfam" id="PF17963">
    <property type="entry name" value="Big_9"/>
    <property type="match status" value="1"/>
</dbReference>
<evidence type="ECO:0000256" key="5">
    <source>
        <dbReference type="ARBA" id="ARBA00023136"/>
    </source>
</evidence>
<dbReference type="EMBL" id="JAEKJZ010000001">
    <property type="protein sequence ID" value="MBN9671090.1"/>
    <property type="molecule type" value="Genomic_DNA"/>
</dbReference>
<comment type="caution">
    <text evidence="8">The sequence shown here is derived from an EMBL/GenBank/DDBJ whole genome shotgun (WGS) entry which is preliminary data.</text>
</comment>
<proteinExistence type="predicted"/>
<dbReference type="PANTHER" id="PTHR39431">
    <property type="entry name" value="FRPA/C-RELATED PROTEIN"/>
    <property type="match status" value="1"/>
</dbReference>
<protein>
    <submittedName>
        <fullName evidence="8">VCBS domain-containing protein</fullName>
    </submittedName>
</protein>
<feature type="region of interest" description="Disordered" evidence="6">
    <location>
        <begin position="1593"/>
        <end position="1620"/>
    </location>
</feature>
<keyword evidence="5" id="KW-0472">Membrane</keyword>
<dbReference type="SUPFAM" id="SSF51120">
    <property type="entry name" value="beta-Roll"/>
    <property type="match status" value="2"/>
</dbReference>
<dbReference type="PRINTS" id="PR00313">
    <property type="entry name" value="CABNDNGRPT"/>
</dbReference>
<dbReference type="Pfam" id="PF00353">
    <property type="entry name" value="HemolysinCabind"/>
    <property type="match status" value="4"/>
</dbReference>
<organism evidence="8 9">
    <name type="scientific">Roseibium aggregatum</name>
    <dbReference type="NCBI Taxonomy" id="187304"/>
    <lineage>
        <taxon>Bacteria</taxon>
        <taxon>Pseudomonadati</taxon>
        <taxon>Pseudomonadota</taxon>
        <taxon>Alphaproteobacteria</taxon>
        <taxon>Hyphomicrobiales</taxon>
        <taxon>Stappiaceae</taxon>
        <taxon>Roseibium</taxon>
    </lineage>
</organism>
<feature type="compositionally biased region" description="Polar residues" evidence="6">
    <location>
        <begin position="1593"/>
        <end position="1610"/>
    </location>
</feature>
<keyword evidence="4" id="KW-0843">Virulence</keyword>
<evidence type="ECO:0000256" key="1">
    <source>
        <dbReference type="ARBA" id="ARBA00004370"/>
    </source>
</evidence>
<dbReference type="InterPro" id="IPR003995">
    <property type="entry name" value="RTX_toxin_determinant-A"/>
</dbReference>
<dbReference type="Gene3D" id="2.60.40.2810">
    <property type="match status" value="1"/>
</dbReference>
<dbReference type="PROSITE" id="PS00330">
    <property type="entry name" value="HEMOLYSIN_CALCIUM"/>
    <property type="match status" value="4"/>
</dbReference>
<keyword evidence="2" id="KW-0800">Toxin</keyword>
<dbReference type="Gene3D" id="2.60.120.380">
    <property type="match status" value="1"/>
</dbReference>
<feature type="domain" description="DUF5801" evidence="7">
    <location>
        <begin position="191"/>
        <end position="323"/>
    </location>
</feature>
<dbReference type="RefSeq" id="WP_207140711.1">
    <property type="nucleotide sequence ID" value="NZ_JAEKJZ010000001.1"/>
</dbReference>
<sequence>AALFAGVANPGSDSDLPAPVYARKDIVDGNSGYSGNGADFYAPEAQSFTLQIDADNPDSGLVTSEGEAITLFLEDGLVVGRIDDAESANNGKAVFAIHMASAFDVATGADLNELSIVQYQSVYNADSTSSDDTVDLSGKVYAVLTITDADGDAVSSDPVDIGSSILFADDGPEALSGGSDIALDEASALATPIQGQLSFTPGADGAAVSEVLLVQSDAGHVQRFDLTDGAGATGEDLLVGGNRVTQDVSEENDVITVVGVVDDGAETPTIAFTIMIDPDGEYTYEQLLAFDHPQAGEDDVIALRMNFTVTDGDGDSDSAQANIYVADDSPVAGEPGTETVSEDGIATESGAMLEGISLGIDWGNDSYSGRGVVFSEATPVSYSDANGSLTALTSNGAEVAYTSIDGVLVGYTGAKPSDLAADNIVLTVSLSEDGAGSYDFTLLQPLDHADPVDGAHYIDLTFTFNAVDSDGDVSADSTFTIRVDAAGEISSIDYSALTSGVFINLGEGAAKVDGQKVSGDTATDLSGTGQPVVGIDGVAGIADAYGGAGDDVLIGHDGQVNILAGNAGNDTFVLGAETVSEADETRAVMLGDGTTLDVSVTGLVGTSDTVLGGEGDDKVVLDKGSSKTGFLLDFGQATLEGIEQVEGTGKGDVIVTGSSYLSDADDGGIAIDGQGGHDIIQSGAGDDTLLGGRGNDLLSGLDGDDLLIGGSGDDELHGGAGEDDLRGGKGSDLLIGGAGDDVIDGGKGDDTIVWNAGDGSDVVDGGRSRDTDTFVVNGSGSGETFLIETVDAYDARTSLGASLAGGTEIIVSRAVNGGGYEIVAQLQNIDDIVIDGASVSPSGPGIGVTVSGDFSSTDLDAATITIVGTTGDDVINVSDFTGSNAGGEQHILFVSNGGNDRIEGARASDVFDITGRIVSGVEVSGSGERMVSFEDGSTVVFTGETPVFVTDAGTQNETVVNLPPIAYGDAVSGEEDQVGGILGNVLADNGEGADLDLDGGSLSVVAETKATANGVVQIFENGDFIYTPAADFNGTDSFEYTLEDGQGGSNTAGVTVTVQSVNDPAEVSGETSGSVAEDGVTVVTGDLDHSDSDNADDVWQTVDQPAASDNGYGTFTVTAGGQWTYTLDKNHEALLDLDAGETLADTFTVYTEDGTSSLVSVTINGANELAYAVTYEIGTSAGTTLGTAFDLTGLNFVTSQDPDIGDSQQNPSVTISAQGTEGEWDYYRIDISEDGTELILDVDYGFSASQYYDAWMNLLDAAGNTIASNDDALTDSGGEGSAFPLDSYLSATLDAGTYYVQLGGFPDRPFESDYTYELQVSVVAPGDPIALDLNGDGVDLSASVAFDIDADGDLEEIGWAGPEDGLLVMDLDGSGAIENGTEVFSEIFNGGSFETSLEALASLDDNGDSTIDARDDAFEGIQVWRDANSDGAVQDGELIGLSELGIESIDLEAAAVSQPVDGNTVFAEGTFTRADGSNGTYVGFSFGAANEDGRESEETTRQSTAIAAGAALVLYTASAEEVAAGLAKVAVTGAPAHGEITVTDDFTVTFAADEGYEGPDTTQLELVFEDGSVVTRSLELDVLGADEVYATPTSEAQQADATATESQSNPVADAENGAVPQATPKITASVIAGDDGDNILVGTDGDDILAGGLGSDILTGGEGADTFVLSSLAEADVITDYTFEDGDKLDLGLLLDGAFGPGDDIDDFVRAQLDANGDIRIEVDLDGAGTDHGWQDAAVLQDHVSMGETIQIVLDTHGTEAGVDVTGA</sequence>
<dbReference type="InterPro" id="IPR001343">
    <property type="entry name" value="Hemolysn_Ca-bd"/>
</dbReference>
<comment type="subcellular location">
    <subcellularLocation>
        <location evidence="1">Membrane</location>
    </subcellularLocation>
</comment>
<dbReference type="NCBIfam" id="TIGR01965">
    <property type="entry name" value="VCBS_repeat"/>
    <property type="match status" value="1"/>
</dbReference>
<dbReference type="InterPro" id="IPR043824">
    <property type="entry name" value="DUF5801"/>
</dbReference>
<dbReference type="InterPro" id="IPR019960">
    <property type="entry name" value="T1SS_VCA0849"/>
</dbReference>
<dbReference type="InterPro" id="IPR010221">
    <property type="entry name" value="VCBS_dom"/>
</dbReference>
<evidence type="ECO:0000313" key="9">
    <source>
        <dbReference type="Proteomes" id="UP000664096"/>
    </source>
</evidence>
<reference evidence="8" key="1">
    <citation type="submission" date="2020-12" db="EMBL/GenBank/DDBJ databases">
        <title>Oil enriched cultivation method for isolating marine PHA-producing bacteria.</title>
        <authorList>
            <person name="Zheng W."/>
            <person name="Yu S."/>
            <person name="Huang Y."/>
        </authorList>
    </citation>
    <scope>NUCLEOTIDE SEQUENCE</scope>
    <source>
        <strain evidence="8">SY-2-12</strain>
    </source>
</reference>
<dbReference type="NCBIfam" id="TIGR03661">
    <property type="entry name" value="T1SS_VCA0849"/>
    <property type="match status" value="1"/>
</dbReference>
<dbReference type="InterPro" id="IPR011049">
    <property type="entry name" value="Serralysin-like_metalloprot_C"/>
</dbReference>
<dbReference type="GO" id="GO:0090729">
    <property type="term" value="F:toxin activity"/>
    <property type="evidence" value="ECO:0007669"/>
    <property type="project" value="UniProtKB-KW"/>
</dbReference>
<dbReference type="InterPro" id="IPR018511">
    <property type="entry name" value="Hemolysin-typ_Ca-bd_CS"/>
</dbReference>
<feature type="non-terminal residue" evidence="8">
    <location>
        <position position="1"/>
    </location>
</feature>
<dbReference type="GO" id="GO:0005576">
    <property type="term" value="C:extracellular region"/>
    <property type="evidence" value="ECO:0007669"/>
    <property type="project" value="InterPro"/>
</dbReference>
<dbReference type="GO" id="GO:0016020">
    <property type="term" value="C:membrane"/>
    <property type="evidence" value="ECO:0007669"/>
    <property type="project" value="UniProtKB-SubCell"/>
</dbReference>
<evidence type="ECO:0000313" key="8">
    <source>
        <dbReference type="EMBL" id="MBN9671090.1"/>
    </source>
</evidence>
<dbReference type="GO" id="GO:0005509">
    <property type="term" value="F:calcium ion binding"/>
    <property type="evidence" value="ECO:0007669"/>
    <property type="project" value="InterPro"/>
</dbReference>
<dbReference type="Gene3D" id="2.150.10.10">
    <property type="entry name" value="Serralysin-like metalloprotease, C-terminal"/>
    <property type="match status" value="3"/>
</dbReference>
<dbReference type="Proteomes" id="UP000664096">
    <property type="component" value="Unassembled WGS sequence"/>
</dbReference>
<name>A0A939EDC8_9HYPH</name>